<dbReference type="NCBIfam" id="TIGR00756">
    <property type="entry name" value="PPR"/>
    <property type="match status" value="2"/>
</dbReference>
<dbReference type="Pfam" id="PF01535">
    <property type="entry name" value="PPR"/>
    <property type="match status" value="3"/>
</dbReference>
<dbReference type="PROSITE" id="PS51375">
    <property type="entry name" value="PPR"/>
    <property type="match status" value="3"/>
</dbReference>
<dbReference type="GO" id="GO:0003723">
    <property type="term" value="F:RNA binding"/>
    <property type="evidence" value="ECO:0007669"/>
    <property type="project" value="InterPro"/>
</dbReference>
<keyword evidence="1" id="KW-0677">Repeat</keyword>
<dbReference type="InterPro" id="IPR011990">
    <property type="entry name" value="TPR-like_helical_dom_sf"/>
</dbReference>
<dbReference type="Proteomes" id="UP000886520">
    <property type="component" value="Chromosome 24"/>
</dbReference>
<dbReference type="Gene3D" id="1.25.40.10">
    <property type="entry name" value="Tetratricopeptide repeat domain"/>
    <property type="match status" value="3"/>
</dbReference>
<sequence>MMQQGFVPNRVTFLAVVDACDSSASLFTGKKFHANVSCTEYESDAFVLTTFMSMYGKCNDLEMEEGSLPDKVTFRTILCSFTGLSDLSRGKFIHVYVSCCAFDTDVIVGTALFGMYGRCGSLESARELFNNMVKKDLVAWNAMITLYAQNELGGNAVLDLIQQMQIAGVSPDKVTLTSGLSACVSVSLESAQRLFEKVRDRNVLAWNAMLGACEQQGYRVHACHLFVQMLEEGITPDKVTYLILLSLYASIAASVEGYCVHTSIIYFQLDSDGPLVSALLNHRDTKEVLQIWGQMLQEAVIPDEITCIGILDACAAKGTLAVGKFAHARIIKSDYRSDISVATSLFNMYRNCSNLEEALFVFSSIVQHDAISWTAIISASAEQKQSEVVLQLFHQMQIEGVHADSGVYVNVLTACADEAALTEGKAWHSMGMAWKHSNSLI</sequence>
<dbReference type="AlphaFoldDB" id="A0A9D4U4L0"/>
<organism evidence="3 4">
    <name type="scientific">Adiantum capillus-veneris</name>
    <name type="common">Maidenhair fern</name>
    <dbReference type="NCBI Taxonomy" id="13818"/>
    <lineage>
        <taxon>Eukaryota</taxon>
        <taxon>Viridiplantae</taxon>
        <taxon>Streptophyta</taxon>
        <taxon>Embryophyta</taxon>
        <taxon>Tracheophyta</taxon>
        <taxon>Polypodiopsida</taxon>
        <taxon>Polypodiidae</taxon>
        <taxon>Polypodiales</taxon>
        <taxon>Pteridineae</taxon>
        <taxon>Pteridaceae</taxon>
        <taxon>Vittarioideae</taxon>
        <taxon>Adiantum</taxon>
    </lineage>
</organism>
<dbReference type="PANTHER" id="PTHR47926">
    <property type="entry name" value="PENTATRICOPEPTIDE REPEAT-CONTAINING PROTEIN"/>
    <property type="match status" value="1"/>
</dbReference>
<dbReference type="Pfam" id="PF13041">
    <property type="entry name" value="PPR_2"/>
    <property type="match status" value="1"/>
</dbReference>
<name>A0A9D4U4L0_ADICA</name>
<dbReference type="InterPro" id="IPR046960">
    <property type="entry name" value="PPR_At4g14850-like_plant"/>
</dbReference>
<reference evidence="3" key="1">
    <citation type="submission" date="2021-01" db="EMBL/GenBank/DDBJ databases">
        <title>Adiantum capillus-veneris genome.</title>
        <authorList>
            <person name="Fang Y."/>
            <person name="Liao Q."/>
        </authorList>
    </citation>
    <scope>NUCLEOTIDE SEQUENCE</scope>
    <source>
        <strain evidence="3">H3</strain>
        <tissue evidence="3">Leaf</tissue>
    </source>
</reference>
<keyword evidence="4" id="KW-1185">Reference proteome</keyword>
<evidence type="ECO:0000256" key="2">
    <source>
        <dbReference type="PROSITE-ProRule" id="PRU00708"/>
    </source>
</evidence>
<dbReference type="OrthoDB" id="185373at2759"/>
<feature type="repeat" description="PPR" evidence="2">
    <location>
        <begin position="202"/>
        <end position="236"/>
    </location>
</feature>
<dbReference type="GO" id="GO:0009451">
    <property type="term" value="P:RNA modification"/>
    <property type="evidence" value="ECO:0007669"/>
    <property type="project" value="InterPro"/>
</dbReference>
<dbReference type="InterPro" id="IPR002885">
    <property type="entry name" value="PPR_rpt"/>
</dbReference>
<accession>A0A9D4U4L0</accession>
<proteinExistence type="predicted"/>
<comment type="caution">
    <text evidence="3">The sequence shown here is derived from an EMBL/GenBank/DDBJ whole genome shotgun (WGS) entry which is preliminary data.</text>
</comment>
<evidence type="ECO:0000313" key="4">
    <source>
        <dbReference type="Proteomes" id="UP000886520"/>
    </source>
</evidence>
<evidence type="ECO:0008006" key="5">
    <source>
        <dbReference type="Google" id="ProtNLM"/>
    </source>
</evidence>
<dbReference type="FunFam" id="1.25.40.10:FF:000285">
    <property type="entry name" value="Pentatricopeptide repeat-containing protein, chloroplastic"/>
    <property type="match status" value="1"/>
</dbReference>
<protein>
    <recommendedName>
        <fullName evidence="5">Pentatricopeptide repeat-containing protein</fullName>
    </recommendedName>
</protein>
<dbReference type="PANTHER" id="PTHR47926:SF533">
    <property type="entry name" value="DYW DOMAIN-CONTAINING PROTEIN"/>
    <property type="match status" value="1"/>
</dbReference>
<evidence type="ECO:0000313" key="3">
    <source>
        <dbReference type="EMBL" id="KAI5060329.1"/>
    </source>
</evidence>
<dbReference type="EMBL" id="JABFUD020000024">
    <property type="protein sequence ID" value="KAI5060329.1"/>
    <property type="molecule type" value="Genomic_DNA"/>
</dbReference>
<gene>
    <name evidence="3" type="ORF">GOP47_0024749</name>
</gene>
<evidence type="ECO:0000256" key="1">
    <source>
        <dbReference type="ARBA" id="ARBA00022737"/>
    </source>
</evidence>
<feature type="repeat" description="PPR" evidence="2">
    <location>
        <begin position="136"/>
        <end position="171"/>
    </location>
</feature>
<feature type="repeat" description="PPR" evidence="2">
    <location>
        <begin position="369"/>
        <end position="403"/>
    </location>
</feature>